<evidence type="ECO:0008006" key="4">
    <source>
        <dbReference type="Google" id="ProtNLM"/>
    </source>
</evidence>
<reference evidence="2" key="2">
    <citation type="submission" date="2021-04" db="EMBL/GenBank/DDBJ databases">
        <authorList>
            <person name="Gilroy R."/>
        </authorList>
    </citation>
    <scope>NUCLEOTIDE SEQUENCE</scope>
    <source>
        <strain evidence="2">742</strain>
    </source>
</reference>
<gene>
    <name evidence="2" type="ORF">H9864_02010</name>
</gene>
<evidence type="ECO:0000256" key="1">
    <source>
        <dbReference type="ARBA" id="ARBA00022795"/>
    </source>
</evidence>
<proteinExistence type="predicted"/>
<comment type="caution">
    <text evidence="2">The sequence shown here is derived from an EMBL/GenBank/DDBJ whole genome shotgun (WGS) entry which is preliminary data.</text>
</comment>
<dbReference type="AlphaFoldDB" id="A0A9E2KJV7"/>
<dbReference type="EMBL" id="JAHLFH010000035">
    <property type="protein sequence ID" value="MBU3819139.1"/>
    <property type="molecule type" value="Genomic_DNA"/>
</dbReference>
<dbReference type="SUPFAM" id="SSF140566">
    <property type="entry name" value="FlgN-like"/>
    <property type="match status" value="1"/>
</dbReference>
<dbReference type="InterPro" id="IPR007809">
    <property type="entry name" value="FlgN-like"/>
</dbReference>
<reference evidence="2" key="1">
    <citation type="journal article" date="2021" name="PeerJ">
        <title>Extensive microbial diversity within the chicken gut microbiome revealed by metagenomics and culture.</title>
        <authorList>
            <person name="Gilroy R."/>
            <person name="Ravi A."/>
            <person name="Getino M."/>
            <person name="Pursley I."/>
            <person name="Horton D.L."/>
            <person name="Alikhan N.F."/>
            <person name="Baker D."/>
            <person name="Gharbi K."/>
            <person name="Hall N."/>
            <person name="Watson M."/>
            <person name="Adriaenssens E.M."/>
            <person name="Foster-Nyarko E."/>
            <person name="Jarju S."/>
            <person name="Secka A."/>
            <person name="Antonio M."/>
            <person name="Oren A."/>
            <person name="Chaudhuri R.R."/>
            <person name="La Ragione R."/>
            <person name="Hildebrand F."/>
            <person name="Pallen M.J."/>
        </authorList>
    </citation>
    <scope>NUCLEOTIDE SEQUENCE</scope>
    <source>
        <strain evidence="2">742</strain>
    </source>
</reference>
<dbReference type="Pfam" id="PF05130">
    <property type="entry name" value="FlgN"/>
    <property type="match status" value="1"/>
</dbReference>
<dbReference type="Proteomes" id="UP000824178">
    <property type="component" value="Unassembled WGS sequence"/>
</dbReference>
<protein>
    <recommendedName>
        <fullName evidence="4">FlgN protein</fullName>
    </recommendedName>
</protein>
<dbReference type="InterPro" id="IPR036679">
    <property type="entry name" value="FlgN-like_sf"/>
</dbReference>
<evidence type="ECO:0000313" key="3">
    <source>
        <dbReference type="Proteomes" id="UP000824178"/>
    </source>
</evidence>
<dbReference type="GO" id="GO:0044780">
    <property type="term" value="P:bacterial-type flagellum assembly"/>
    <property type="evidence" value="ECO:0007669"/>
    <property type="project" value="InterPro"/>
</dbReference>
<evidence type="ECO:0000313" key="2">
    <source>
        <dbReference type="EMBL" id="MBU3819139.1"/>
    </source>
</evidence>
<accession>A0A9E2KJV7</accession>
<dbReference type="Gene3D" id="1.20.58.300">
    <property type="entry name" value="FlgN-like"/>
    <property type="match status" value="1"/>
</dbReference>
<name>A0A9E2KJV7_9FIRM</name>
<organism evidence="2 3">
    <name type="scientific">Candidatus Faecalibacterium intestinavium</name>
    <dbReference type="NCBI Taxonomy" id="2838580"/>
    <lineage>
        <taxon>Bacteria</taxon>
        <taxon>Bacillati</taxon>
        <taxon>Bacillota</taxon>
        <taxon>Clostridia</taxon>
        <taxon>Eubacteriales</taxon>
        <taxon>Oscillospiraceae</taxon>
        <taxon>Faecalibacterium</taxon>
    </lineage>
</organism>
<sequence length="150" mass="16524">MEFRDYLSLLEELGRELDALCGVESRKLAAVQAGDLEALDACMKQEQAAALSLRGRERHRQQMLQALGLENVPLRELPQRCPPEDKARTEALTQQILRSYEVLSSTQGASRSLMESALRQIQNKLDGQDGAVAAAAAARSAGKTQKDFRV</sequence>
<keyword evidence="1" id="KW-1005">Bacterial flagellum biogenesis</keyword>